<dbReference type="GO" id="GO:0003677">
    <property type="term" value="F:DNA binding"/>
    <property type="evidence" value="ECO:0007669"/>
    <property type="project" value="UniProtKB-UniRule"/>
</dbReference>
<dbReference type="PATRIC" id="fig|1423755.3.peg.228"/>
<organism evidence="3 4">
    <name type="scientific">Ligilactobacillus hayakitensis DSM 18933 = JCM 14209</name>
    <dbReference type="NCBI Taxonomy" id="1423755"/>
    <lineage>
        <taxon>Bacteria</taxon>
        <taxon>Bacillati</taxon>
        <taxon>Bacillota</taxon>
        <taxon>Bacilli</taxon>
        <taxon>Lactobacillales</taxon>
        <taxon>Lactobacillaceae</taxon>
        <taxon>Ligilactobacillus</taxon>
    </lineage>
</organism>
<dbReference type="Proteomes" id="UP000051054">
    <property type="component" value="Unassembled WGS sequence"/>
</dbReference>
<protein>
    <recommendedName>
        <fullName evidence="2">SpoVT-AbrB domain-containing protein</fullName>
    </recommendedName>
</protein>
<dbReference type="Pfam" id="PF04014">
    <property type="entry name" value="MazE_antitoxin"/>
    <property type="match status" value="1"/>
</dbReference>
<evidence type="ECO:0000313" key="4">
    <source>
        <dbReference type="Proteomes" id="UP000051054"/>
    </source>
</evidence>
<sequence>MARGELTLSRWGNSLSIRVPKALLTQFDLKEKDILLFESDEDKIILKPKRNQTLFDKMFEGYDRSQPYPFEIVDKGGAVGEELY</sequence>
<evidence type="ECO:0000313" key="3">
    <source>
        <dbReference type="EMBL" id="KRM20293.1"/>
    </source>
</evidence>
<proteinExistence type="predicted"/>
<dbReference type="PROSITE" id="PS51740">
    <property type="entry name" value="SPOVT_ABRB"/>
    <property type="match status" value="1"/>
</dbReference>
<dbReference type="OrthoDB" id="9795766at2"/>
<feature type="domain" description="SpoVT-AbrB" evidence="2">
    <location>
        <begin position="6"/>
        <end position="51"/>
    </location>
</feature>
<comment type="caution">
    <text evidence="3">The sequence shown here is derived from an EMBL/GenBank/DDBJ whole genome shotgun (WGS) entry which is preliminary data.</text>
</comment>
<evidence type="ECO:0000256" key="1">
    <source>
        <dbReference type="PROSITE-ProRule" id="PRU01076"/>
    </source>
</evidence>
<evidence type="ECO:0000259" key="2">
    <source>
        <dbReference type="PROSITE" id="PS51740"/>
    </source>
</evidence>
<keyword evidence="1" id="KW-0238">DNA-binding</keyword>
<dbReference type="InterPro" id="IPR007159">
    <property type="entry name" value="SpoVT-AbrB_dom"/>
</dbReference>
<name>A0A0R1WS93_9LACO</name>
<dbReference type="AlphaFoldDB" id="A0A0R1WS93"/>
<dbReference type="EMBL" id="AZGD01000006">
    <property type="protein sequence ID" value="KRM20293.1"/>
    <property type="molecule type" value="Genomic_DNA"/>
</dbReference>
<reference evidence="3 4" key="1">
    <citation type="journal article" date="2015" name="Genome Announc.">
        <title>Expanding the biotechnology potential of lactobacilli through comparative genomics of 213 strains and associated genera.</title>
        <authorList>
            <person name="Sun Z."/>
            <person name="Harris H.M."/>
            <person name="McCann A."/>
            <person name="Guo C."/>
            <person name="Argimon S."/>
            <person name="Zhang W."/>
            <person name="Yang X."/>
            <person name="Jeffery I.B."/>
            <person name="Cooney J.C."/>
            <person name="Kagawa T.F."/>
            <person name="Liu W."/>
            <person name="Song Y."/>
            <person name="Salvetti E."/>
            <person name="Wrobel A."/>
            <person name="Rasinkangas P."/>
            <person name="Parkhill J."/>
            <person name="Rea M.C."/>
            <person name="O'Sullivan O."/>
            <person name="Ritari J."/>
            <person name="Douillard F.P."/>
            <person name="Paul Ross R."/>
            <person name="Yang R."/>
            <person name="Briner A.E."/>
            <person name="Felis G.E."/>
            <person name="de Vos W.M."/>
            <person name="Barrangou R."/>
            <person name="Klaenhammer T.R."/>
            <person name="Caufield P.W."/>
            <person name="Cui Y."/>
            <person name="Zhang H."/>
            <person name="O'Toole P.W."/>
        </authorList>
    </citation>
    <scope>NUCLEOTIDE SEQUENCE [LARGE SCALE GENOMIC DNA]</scope>
    <source>
        <strain evidence="3 4">DSM 18933</strain>
    </source>
</reference>
<dbReference type="SMART" id="SM00966">
    <property type="entry name" value="SpoVT_AbrB"/>
    <property type="match status" value="1"/>
</dbReference>
<keyword evidence="4" id="KW-1185">Reference proteome</keyword>
<dbReference type="eggNOG" id="COG2336">
    <property type="taxonomic scope" value="Bacteria"/>
</dbReference>
<dbReference type="STRING" id="1423755.FC40_GL000212"/>
<accession>A0A0R1WS93</accession>
<dbReference type="RefSeq" id="WP_025021954.1">
    <property type="nucleotide sequence ID" value="NZ_AZGD01000006.1"/>
</dbReference>
<dbReference type="Gene3D" id="2.10.260.10">
    <property type="match status" value="1"/>
</dbReference>
<dbReference type="InterPro" id="IPR037914">
    <property type="entry name" value="SpoVT-AbrB_sf"/>
</dbReference>
<dbReference type="SUPFAM" id="SSF89447">
    <property type="entry name" value="AbrB/MazE/MraZ-like"/>
    <property type="match status" value="1"/>
</dbReference>
<gene>
    <name evidence="3" type="ORF">FC40_GL000212</name>
</gene>